<dbReference type="InterPro" id="IPR038765">
    <property type="entry name" value="Papain-like_cys_pep_sf"/>
</dbReference>
<reference evidence="6" key="1">
    <citation type="journal article" date="2019" name="Sci. Rep.">
        <title>Draft genome of Tanacetum cinerariifolium, the natural source of mosquito coil.</title>
        <authorList>
            <person name="Yamashiro T."/>
            <person name="Shiraishi A."/>
            <person name="Satake H."/>
            <person name="Nakayama K."/>
        </authorList>
    </citation>
    <scope>NUCLEOTIDE SEQUENCE</scope>
</reference>
<keyword evidence="3" id="KW-0378">Hydrolase</keyword>
<dbReference type="AlphaFoldDB" id="A0A6L2KQU8"/>
<dbReference type="EMBL" id="BKCJ010002822">
    <property type="protein sequence ID" value="GEU51150.1"/>
    <property type="molecule type" value="Genomic_DNA"/>
</dbReference>
<dbReference type="Gene3D" id="3.40.395.10">
    <property type="entry name" value="Adenoviral Proteinase, Chain A"/>
    <property type="match status" value="1"/>
</dbReference>
<comment type="similarity">
    <text evidence="1">Belongs to the peptidase C48 family.</text>
</comment>
<comment type="caution">
    <text evidence="6">The sequence shown here is derived from an EMBL/GenBank/DDBJ whole genome shotgun (WGS) entry which is preliminary data.</text>
</comment>
<sequence>MKAVGSDHTLNAPFVTTEIEQKRFRIGVPKMEETLKGFCIRLLKFGVEYWADNNDEDESIPFRRRMFPSSLDGVEDRRAVPNWILRLANDIVGWDDYPWGSAYFVGRVSEAERSPRHLNCQNHYEVPSEFFQEQRSGLDQMMKQGQNIFKKINKFMEDMSVVTGANKEPIIVDQHYGISDLSGFQSIQGGLSSFQTLTNHSFFNMSTPINWQTPWPLQPGSSNWQSRMPMYTPTLNWQPSIPSHPGDVGLRDPNKLERPRVEQRPSVYMQSPYTPLPPTTELPKKRVYMPINVGGNHWVTGAVNLSILFFYVFDSMKSERTRLLLEHQIKAWTPVINGILQMRGYFYGSERQPHNFILSYNQGWGFSVPQQSNFQDCEVITCWLIAKLCVGHVPIAPRESERYWENIRHEMGELFYKWKNVEDLIRGKSFSKLDDDDVVSLCCIYILQLVLLGVEDRRAVPNWILRGANVKRWLPLYATKPTNEVDKKSYSIFGFTWAFKRFYGHMLRDFLHGRVPAERLIPDEIEAGSGWWVSSRAYFVGRVSEAERSPRHLNCQNHYEVPSEFFQEQRSGLDQMMKQGQNIFKKINKFMEDMSVVTGANKEPIIVDQHYGISDLSGFQSIQGGLSSFQTLTNHSFFNMSTPINWQTPWPLQPGSSNWQSRMPMYTPTLNWQPSIPSHPGDVGLRDPNKLERPRVEQRPSVYMQSPYTPLPPTTELPKKRERMTL</sequence>
<dbReference type="GO" id="GO:0008234">
    <property type="term" value="F:cysteine-type peptidase activity"/>
    <property type="evidence" value="ECO:0007669"/>
    <property type="project" value="InterPro"/>
</dbReference>
<proteinExistence type="inferred from homology"/>
<feature type="region of interest" description="Disordered" evidence="4">
    <location>
        <begin position="676"/>
        <end position="726"/>
    </location>
</feature>
<keyword evidence="2" id="KW-0645">Protease</keyword>
<dbReference type="Pfam" id="PF02902">
    <property type="entry name" value="Peptidase_C48"/>
    <property type="match status" value="1"/>
</dbReference>
<name>A0A6L2KQU8_TANCI</name>
<evidence type="ECO:0000259" key="5">
    <source>
        <dbReference type="Pfam" id="PF02902"/>
    </source>
</evidence>
<evidence type="ECO:0000256" key="2">
    <source>
        <dbReference type="ARBA" id="ARBA00022670"/>
    </source>
</evidence>
<accession>A0A6L2KQU8</accession>
<dbReference type="GO" id="GO:0006508">
    <property type="term" value="P:proteolysis"/>
    <property type="evidence" value="ECO:0007669"/>
    <property type="project" value="UniProtKB-KW"/>
</dbReference>
<feature type="compositionally biased region" description="Basic and acidic residues" evidence="4">
    <location>
        <begin position="684"/>
        <end position="698"/>
    </location>
</feature>
<evidence type="ECO:0000256" key="1">
    <source>
        <dbReference type="ARBA" id="ARBA00005234"/>
    </source>
</evidence>
<feature type="compositionally biased region" description="Basic and acidic residues" evidence="4">
    <location>
        <begin position="717"/>
        <end position="726"/>
    </location>
</feature>
<dbReference type="InterPro" id="IPR003653">
    <property type="entry name" value="Peptidase_C48_C"/>
</dbReference>
<dbReference type="SUPFAM" id="SSF54001">
    <property type="entry name" value="Cysteine proteinases"/>
    <property type="match status" value="1"/>
</dbReference>
<gene>
    <name evidence="6" type="ORF">Tci_023128</name>
</gene>
<protein>
    <submittedName>
        <fullName evidence="6">Transposase, MuDR, MULE transposase domain protein</fullName>
    </submittedName>
</protein>
<evidence type="ECO:0000256" key="3">
    <source>
        <dbReference type="ARBA" id="ARBA00022801"/>
    </source>
</evidence>
<organism evidence="6">
    <name type="scientific">Tanacetum cinerariifolium</name>
    <name type="common">Dalmatian daisy</name>
    <name type="synonym">Chrysanthemum cinerariifolium</name>
    <dbReference type="NCBI Taxonomy" id="118510"/>
    <lineage>
        <taxon>Eukaryota</taxon>
        <taxon>Viridiplantae</taxon>
        <taxon>Streptophyta</taxon>
        <taxon>Embryophyta</taxon>
        <taxon>Tracheophyta</taxon>
        <taxon>Spermatophyta</taxon>
        <taxon>Magnoliopsida</taxon>
        <taxon>eudicotyledons</taxon>
        <taxon>Gunneridae</taxon>
        <taxon>Pentapetalae</taxon>
        <taxon>asterids</taxon>
        <taxon>campanulids</taxon>
        <taxon>Asterales</taxon>
        <taxon>Asteraceae</taxon>
        <taxon>Asteroideae</taxon>
        <taxon>Anthemideae</taxon>
        <taxon>Anthemidinae</taxon>
        <taxon>Tanacetum</taxon>
    </lineage>
</organism>
<feature type="domain" description="Ubiquitin-like protease family profile" evidence="5">
    <location>
        <begin position="283"/>
        <end position="391"/>
    </location>
</feature>
<evidence type="ECO:0000256" key="4">
    <source>
        <dbReference type="SAM" id="MobiDB-lite"/>
    </source>
</evidence>
<evidence type="ECO:0000313" key="6">
    <source>
        <dbReference type="EMBL" id="GEU51150.1"/>
    </source>
</evidence>